<dbReference type="SUPFAM" id="SSF81296">
    <property type="entry name" value="E set domains"/>
    <property type="match status" value="9"/>
</dbReference>
<dbReference type="Pfam" id="PF00630">
    <property type="entry name" value="Filamin"/>
    <property type="match status" value="9"/>
</dbReference>
<dbReference type="EMBL" id="HAED01014604">
    <property type="protein sequence ID" value="SBR01049.1"/>
    <property type="molecule type" value="Transcribed_RNA"/>
</dbReference>
<dbReference type="PANTHER" id="PTHR38537">
    <property type="entry name" value="JITTERBUG, ISOFORM N"/>
    <property type="match status" value="1"/>
</dbReference>
<feature type="repeat" description="Filamin" evidence="9">
    <location>
        <begin position="63"/>
        <end position="121"/>
    </location>
</feature>
<dbReference type="FunFam" id="2.60.40.10:FF:000138">
    <property type="entry name" value="filamin-B isoform X1"/>
    <property type="match status" value="1"/>
</dbReference>
<dbReference type="FunFam" id="2.60.40.10:FF:000079">
    <property type="entry name" value="Filamin-B isoform C"/>
    <property type="match status" value="1"/>
</dbReference>
<evidence type="ECO:0000313" key="11">
    <source>
        <dbReference type="EMBL" id="SBR01049.1"/>
    </source>
</evidence>
<dbReference type="FunFam" id="2.60.40.10:FF:000125">
    <property type="entry name" value="filamin-B isoform X1"/>
    <property type="match status" value="1"/>
</dbReference>
<feature type="repeat" description="Filamin" evidence="9">
    <location>
        <begin position="211"/>
        <end position="300"/>
    </location>
</feature>
<keyword evidence="5" id="KW-0677">Repeat</keyword>
<dbReference type="PROSITE" id="PS50194">
    <property type="entry name" value="FILAMIN_REPEAT"/>
    <property type="match status" value="9"/>
</dbReference>
<feature type="region of interest" description="Disordered" evidence="10">
    <location>
        <begin position="1"/>
        <end position="24"/>
    </location>
</feature>
<name>A0A1A8IUM2_NOTKU</name>
<feature type="repeat" description="Filamin" evidence="9">
    <location>
        <begin position="685"/>
        <end position="777"/>
    </location>
</feature>
<dbReference type="GO" id="GO:0007399">
    <property type="term" value="P:nervous system development"/>
    <property type="evidence" value="ECO:0007669"/>
    <property type="project" value="UniProtKB-ARBA"/>
</dbReference>
<dbReference type="GO" id="GO:0051015">
    <property type="term" value="F:actin filament binding"/>
    <property type="evidence" value="ECO:0007669"/>
    <property type="project" value="InterPro"/>
</dbReference>
<comment type="similarity">
    <text evidence="2">Belongs to the filamin family.</text>
</comment>
<sequence>MVSLYPPSQALEGPSDQLMQQRQMPQYYAQQPWATDRQMGMNGLDVTGLRPFDLVIPFTIQKGEITGDVRMPSGNVAKPDITDNKDGTVTVKYAPTEAGLHEMDIKYDGIHIPGSPLQFYVDYMNSGNVSAYGPGLIHGTVNKPAVFTVDTKDAGEGGLSLAIEGPSKADISCVDNQDGTCTVSYLPVLPGDYSILVRYNDEHIPGSPYSARITGDDSMRMSQLKVGSAADIPLDIGEFDLSQLTASLTTPSGREEPCLLKMLRNGHVGVSFVPKEIGEHLVNIKKNGRHIPSSPITVMISQSEIGDASRVRVSGQGLSEARTFEPAEFIIDTRDAGYGGLSLSIEGPSKVDINTEDQEDGTCKVTYCPTEPGNYIINIKFADQHVPGSAFTVKVTGEGRMKESITRKRGAASVANVGSKCDLSLKIPEISIADMTAQVTSPSGQVHKAEILEGENNTYCIRFVPTEMGVHTVCVKYNGVHVPGSPFQFTVGPLGEGGAHKVRAGGLGLERAEAGVPAEFSIWTREAGAGGLSIAVEGPSKAEIVFEDRKDGSSGVSYIVQEPGDYEVSIRFNDEHIPDSPFIVPVASPSDDARRLTVASLQESGLKVNQPASFAVSLNGAKGVIDAKVHSPSGALEECCVTEIDQDKYAVRFIPRENGLYLIDVKFNGSHIPGSPFKIRVGEMGQAGDPGMVSAYGAGLEGGTTGTACEFVVNTSSAGPGALAVTIDGPSKVKMDCVECPEGYRVTYTPMAPGNYLISIKYGGPYHIVGSPFKAKITGSKLVSSHSMHETSSVMVDPVTRAISCSQQATPAHSDASKVTAKGPGLTKAFVGQKNNFCVDCSKAGRNMLLVGVDGPKVPCEEILVKHLGNRVYNVSYQLKEKGEYILVVKWGDKHIPGSPYHITV</sequence>
<dbReference type="FunFam" id="2.60.40.10:FF:000096">
    <property type="entry name" value="filamin-C isoform X2"/>
    <property type="match status" value="1"/>
</dbReference>
<feature type="repeat" description="Filamin" evidence="9">
    <location>
        <begin position="588"/>
        <end position="681"/>
    </location>
</feature>
<dbReference type="InterPro" id="IPR017868">
    <property type="entry name" value="Filamin/ABP280_repeat-like"/>
</dbReference>
<dbReference type="InterPro" id="IPR044801">
    <property type="entry name" value="Filamin"/>
</dbReference>
<feature type="repeat" description="Filamin" evidence="9">
    <location>
        <begin position="811"/>
        <end position="905"/>
    </location>
</feature>
<evidence type="ECO:0000256" key="7">
    <source>
        <dbReference type="ARBA" id="ARBA00023203"/>
    </source>
</evidence>
<evidence type="ECO:0000256" key="10">
    <source>
        <dbReference type="SAM" id="MobiDB-lite"/>
    </source>
</evidence>
<dbReference type="InterPro" id="IPR013783">
    <property type="entry name" value="Ig-like_fold"/>
</dbReference>
<dbReference type="FunFam" id="2.60.40.10:FF:000007">
    <property type="entry name" value="Filamin-B isoform C"/>
    <property type="match status" value="2"/>
</dbReference>
<dbReference type="Gene3D" id="2.60.40.10">
    <property type="entry name" value="Immunoglobulins"/>
    <property type="match status" value="9"/>
</dbReference>
<evidence type="ECO:0000256" key="2">
    <source>
        <dbReference type="ARBA" id="ARBA00009238"/>
    </source>
</evidence>
<keyword evidence="8" id="KW-0206">Cytoskeleton</keyword>
<feature type="repeat" description="Filamin" evidence="9">
    <location>
        <begin position="303"/>
        <end position="395"/>
    </location>
</feature>
<evidence type="ECO:0000256" key="5">
    <source>
        <dbReference type="ARBA" id="ARBA00022737"/>
    </source>
</evidence>
<dbReference type="FunFam" id="2.60.40.10:FF:000092">
    <property type="entry name" value="Filamin-B isoform B"/>
    <property type="match status" value="1"/>
</dbReference>
<keyword evidence="7" id="KW-0009">Actin-binding</keyword>
<evidence type="ECO:0000256" key="3">
    <source>
        <dbReference type="ARBA" id="ARBA00022490"/>
    </source>
</evidence>
<dbReference type="InterPro" id="IPR014756">
    <property type="entry name" value="Ig_E-set"/>
</dbReference>
<reference evidence="11" key="1">
    <citation type="submission" date="2016-05" db="EMBL/GenBank/DDBJ databases">
        <authorList>
            <person name="Lavstsen T."/>
            <person name="Jespersen J.S."/>
        </authorList>
    </citation>
    <scope>NUCLEOTIDE SEQUENCE</scope>
    <source>
        <tissue evidence="11">Brain</tissue>
    </source>
</reference>
<dbReference type="SMART" id="SM00557">
    <property type="entry name" value="IG_FLMN"/>
    <property type="match status" value="9"/>
</dbReference>
<keyword evidence="4" id="KW-0597">Phosphoprotein</keyword>
<keyword evidence="6" id="KW-0832">Ubl conjugation</keyword>
<dbReference type="FunFam" id="2.60.40.10:FF:000105">
    <property type="entry name" value="filamin-C isoform X1"/>
    <property type="match status" value="1"/>
</dbReference>
<dbReference type="InterPro" id="IPR001298">
    <property type="entry name" value="Filamin/ABP280_rpt"/>
</dbReference>
<feature type="repeat" description="Filamin" evidence="9">
    <location>
        <begin position="494"/>
        <end position="586"/>
    </location>
</feature>
<feature type="repeat" description="Filamin" evidence="9">
    <location>
        <begin position="121"/>
        <end position="213"/>
    </location>
</feature>
<proteinExistence type="inferred from homology"/>
<evidence type="ECO:0000256" key="6">
    <source>
        <dbReference type="ARBA" id="ARBA00022843"/>
    </source>
</evidence>
<dbReference type="PANTHER" id="PTHR38537:SF5">
    <property type="entry name" value="FILAMIN-A"/>
    <property type="match status" value="1"/>
</dbReference>
<organism evidence="11">
    <name type="scientific">Nothobranchius kuhntae</name>
    <name type="common">Beira killifish</name>
    <dbReference type="NCBI Taxonomy" id="321403"/>
    <lineage>
        <taxon>Eukaryota</taxon>
        <taxon>Metazoa</taxon>
        <taxon>Chordata</taxon>
        <taxon>Craniata</taxon>
        <taxon>Vertebrata</taxon>
        <taxon>Euteleostomi</taxon>
        <taxon>Actinopterygii</taxon>
        <taxon>Neopterygii</taxon>
        <taxon>Teleostei</taxon>
        <taxon>Neoteleostei</taxon>
        <taxon>Acanthomorphata</taxon>
        <taxon>Ovalentaria</taxon>
        <taxon>Atherinomorphae</taxon>
        <taxon>Cyprinodontiformes</taxon>
        <taxon>Nothobranchiidae</taxon>
        <taxon>Nothobranchius</taxon>
    </lineage>
</organism>
<dbReference type="GO" id="GO:0005856">
    <property type="term" value="C:cytoskeleton"/>
    <property type="evidence" value="ECO:0007669"/>
    <property type="project" value="UniProtKB-SubCell"/>
</dbReference>
<protein>
    <submittedName>
        <fullName evidence="11">Filamin A, alpha (Actin binding protein 280)</fullName>
    </submittedName>
</protein>
<dbReference type="GO" id="GO:0030036">
    <property type="term" value="P:actin cytoskeleton organization"/>
    <property type="evidence" value="ECO:0007669"/>
    <property type="project" value="InterPro"/>
</dbReference>
<reference evidence="11" key="2">
    <citation type="submission" date="2016-06" db="EMBL/GenBank/DDBJ databases">
        <title>The genome of a short-lived fish provides insights into sex chromosome evolution and the genetic control of aging.</title>
        <authorList>
            <person name="Reichwald K."/>
            <person name="Felder M."/>
            <person name="Petzold A."/>
            <person name="Koch P."/>
            <person name="Groth M."/>
            <person name="Platzer M."/>
        </authorList>
    </citation>
    <scope>NUCLEOTIDE SEQUENCE</scope>
    <source>
        <tissue evidence="11">Brain</tissue>
    </source>
</reference>
<feature type="repeat" description="Filamin" evidence="9">
    <location>
        <begin position="393"/>
        <end position="491"/>
    </location>
</feature>
<gene>
    <name evidence="11" type="primary">FLNA</name>
</gene>
<keyword evidence="3" id="KW-0963">Cytoplasm</keyword>
<evidence type="ECO:0000256" key="9">
    <source>
        <dbReference type="PROSITE-ProRule" id="PRU00087"/>
    </source>
</evidence>
<evidence type="ECO:0000256" key="1">
    <source>
        <dbReference type="ARBA" id="ARBA00004245"/>
    </source>
</evidence>
<dbReference type="FunFam" id="2.60.40.10:FF:000102">
    <property type="entry name" value="filamin-B isoform X2"/>
    <property type="match status" value="1"/>
</dbReference>
<evidence type="ECO:0000256" key="8">
    <source>
        <dbReference type="ARBA" id="ARBA00023212"/>
    </source>
</evidence>
<accession>A0A1A8IUM2</accession>
<evidence type="ECO:0000256" key="4">
    <source>
        <dbReference type="ARBA" id="ARBA00022553"/>
    </source>
</evidence>
<comment type="subcellular location">
    <subcellularLocation>
        <location evidence="1">Cytoplasm</location>
        <location evidence="1">Cytoskeleton</location>
    </subcellularLocation>
</comment>
<dbReference type="AlphaFoldDB" id="A0A1A8IUM2"/>